<organism evidence="1 2">
    <name type="scientific">Portunus trituberculatus</name>
    <name type="common">Swimming crab</name>
    <name type="synonym">Neptunus trituberculatus</name>
    <dbReference type="NCBI Taxonomy" id="210409"/>
    <lineage>
        <taxon>Eukaryota</taxon>
        <taxon>Metazoa</taxon>
        <taxon>Ecdysozoa</taxon>
        <taxon>Arthropoda</taxon>
        <taxon>Crustacea</taxon>
        <taxon>Multicrustacea</taxon>
        <taxon>Malacostraca</taxon>
        <taxon>Eumalacostraca</taxon>
        <taxon>Eucarida</taxon>
        <taxon>Decapoda</taxon>
        <taxon>Pleocyemata</taxon>
        <taxon>Brachyura</taxon>
        <taxon>Eubrachyura</taxon>
        <taxon>Portunoidea</taxon>
        <taxon>Portunidae</taxon>
        <taxon>Portuninae</taxon>
        <taxon>Portunus</taxon>
    </lineage>
</organism>
<dbReference type="AlphaFoldDB" id="A0A5B7KFW7"/>
<dbReference type="EMBL" id="VSRR010147462">
    <property type="protein sequence ID" value="MPD05734.1"/>
    <property type="molecule type" value="Genomic_DNA"/>
</dbReference>
<name>A0A5B7KFW7_PORTR</name>
<keyword evidence="2" id="KW-1185">Reference proteome</keyword>
<accession>A0A5B7KFW7</accession>
<dbReference type="Proteomes" id="UP000324222">
    <property type="component" value="Unassembled WGS sequence"/>
</dbReference>
<evidence type="ECO:0000313" key="1">
    <source>
        <dbReference type="EMBL" id="MPD05734.1"/>
    </source>
</evidence>
<evidence type="ECO:0000313" key="2">
    <source>
        <dbReference type="Proteomes" id="UP000324222"/>
    </source>
</evidence>
<gene>
    <name evidence="1" type="ORF">E2C01_101494</name>
</gene>
<reference evidence="1 2" key="1">
    <citation type="submission" date="2019-05" db="EMBL/GenBank/DDBJ databases">
        <title>Another draft genome of Portunus trituberculatus and its Hox gene families provides insights of decapod evolution.</title>
        <authorList>
            <person name="Jeong J.-H."/>
            <person name="Song I."/>
            <person name="Kim S."/>
            <person name="Choi T."/>
            <person name="Kim D."/>
            <person name="Ryu S."/>
            <person name="Kim W."/>
        </authorList>
    </citation>
    <scope>NUCLEOTIDE SEQUENCE [LARGE SCALE GENOMIC DNA]</scope>
    <source>
        <tissue evidence="1">Muscle</tissue>
    </source>
</reference>
<sequence length="72" mass="7869">MSYVACVTALDLFLDEIKGYGVYVPRLFSVFDKSLTAHASPSGHQGWGGFWPHTAPPETTFLWSVGKDHLAG</sequence>
<proteinExistence type="predicted"/>
<protein>
    <submittedName>
        <fullName evidence="1">Uncharacterized protein</fullName>
    </submittedName>
</protein>
<comment type="caution">
    <text evidence="1">The sequence shown here is derived from an EMBL/GenBank/DDBJ whole genome shotgun (WGS) entry which is preliminary data.</text>
</comment>